<dbReference type="Gene3D" id="2.60.40.10">
    <property type="entry name" value="Immunoglobulins"/>
    <property type="match status" value="1"/>
</dbReference>
<feature type="compositionally biased region" description="Low complexity" evidence="1">
    <location>
        <begin position="162"/>
        <end position="176"/>
    </location>
</feature>
<feature type="compositionally biased region" description="Low complexity" evidence="1">
    <location>
        <begin position="191"/>
        <end position="212"/>
    </location>
</feature>
<accession>A0ABP6PJ67</accession>
<feature type="chain" id="PRO_5047362464" description="IPT/TIG domain-containing protein" evidence="3">
    <location>
        <begin position="22"/>
        <end position="326"/>
    </location>
</feature>
<reference evidence="5" key="1">
    <citation type="journal article" date="2019" name="Int. J. Syst. Evol. Microbiol.">
        <title>The Global Catalogue of Microorganisms (GCM) 10K type strain sequencing project: providing services to taxonomists for standard genome sequencing and annotation.</title>
        <authorList>
            <consortium name="The Broad Institute Genomics Platform"/>
            <consortium name="The Broad Institute Genome Sequencing Center for Infectious Disease"/>
            <person name="Wu L."/>
            <person name="Ma J."/>
        </authorList>
    </citation>
    <scope>NUCLEOTIDE SEQUENCE [LARGE SCALE GENOMIC DNA]</scope>
    <source>
        <strain evidence="5">JCM 15614</strain>
    </source>
</reference>
<proteinExistence type="predicted"/>
<evidence type="ECO:0000256" key="3">
    <source>
        <dbReference type="SAM" id="SignalP"/>
    </source>
</evidence>
<keyword evidence="2" id="KW-1133">Transmembrane helix</keyword>
<feature type="signal peptide" evidence="3">
    <location>
        <begin position="1"/>
        <end position="21"/>
    </location>
</feature>
<keyword evidence="5" id="KW-1185">Reference proteome</keyword>
<name>A0ABP6PJ67_9ACTN</name>
<keyword evidence="2" id="KW-0812">Transmembrane</keyword>
<evidence type="ECO:0000256" key="2">
    <source>
        <dbReference type="SAM" id="Phobius"/>
    </source>
</evidence>
<evidence type="ECO:0000256" key="1">
    <source>
        <dbReference type="SAM" id="MobiDB-lite"/>
    </source>
</evidence>
<gene>
    <name evidence="4" type="ORF">GCM10010531_38500</name>
</gene>
<dbReference type="Proteomes" id="UP001499924">
    <property type="component" value="Unassembled WGS sequence"/>
</dbReference>
<protein>
    <recommendedName>
        <fullName evidence="6">IPT/TIG domain-containing protein</fullName>
    </recommendedName>
</protein>
<comment type="caution">
    <text evidence="4">The sequence shown here is derived from an EMBL/GenBank/DDBJ whole genome shotgun (WGS) entry which is preliminary data.</text>
</comment>
<evidence type="ECO:0008006" key="6">
    <source>
        <dbReference type="Google" id="ProtNLM"/>
    </source>
</evidence>
<keyword evidence="2" id="KW-0472">Membrane</keyword>
<feature type="transmembrane region" description="Helical" evidence="2">
    <location>
        <begin position="298"/>
        <end position="320"/>
    </location>
</feature>
<feature type="compositionally biased region" description="Pro residues" evidence="1">
    <location>
        <begin position="137"/>
        <end position="149"/>
    </location>
</feature>
<evidence type="ECO:0000313" key="4">
    <source>
        <dbReference type="EMBL" id="GAA3180683.1"/>
    </source>
</evidence>
<dbReference type="RefSeq" id="WP_344690675.1">
    <property type="nucleotide sequence ID" value="NZ_BAAAVV010000013.1"/>
</dbReference>
<keyword evidence="3" id="KW-0732">Signal</keyword>
<dbReference type="InterPro" id="IPR013783">
    <property type="entry name" value="Ig-like_fold"/>
</dbReference>
<sequence length="326" mass="32464">MTAAALSGLFLLLMGAGLATAAPAHAVDDPTRPDARVTHGPSCRPGGLVVEVKAGTAPYFVRLATTRQPSGEDQASVAPGTTVTLRTDDVAWGETIDGRLEFTARDGSGVTYVDELENYSFTRPTREDCDAAHAPTQPHPSPSPAPSPSPSAGSEQPGGGSAPSSAPSSGSSRTPAEPTPEPTGRPQDADPGAAAAGPPSSGSVSASSVAPGDTVTVQGTGFLPGERVVVQLRGGAVLASATARADGSVSTEIRIPERTESGPATVDLVGDDSAVVADVALQVAGLQTPTEADDAGTLVPLVAAAGALVATVAGFVRVVGRRPRRG</sequence>
<dbReference type="EMBL" id="BAAAVV010000013">
    <property type="protein sequence ID" value="GAA3180683.1"/>
    <property type="molecule type" value="Genomic_DNA"/>
</dbReference>
<feature type="region of interest" description="Disordered" evidence="1">
    <location>
        <begin position="128"/>
        <end position="212"/>
    </location>
</feature>
<evidence type="ECO:0000313" key="5">
    <source>
        <dbReference type="Proteomes" id="UP001499924"/>
    </source>
</evidence>
<organism evidence="4 5">
    <name type="scientific">Blastococcus jejuensis</name>
    <dbReference type="NCBI Taxonomy" id="351224"/>
    <lineage>
        <taxon>Bacteria</taxon>
        <taxon>Bacillati</taxon>
        <taxon>Actinomycetota</taxon>
        <taxon>Actinomycetes</taxon>
        <taxon>Geodermatophilales</taxon>
        <taxon>Geodermatophilaceae</taxon>
        <taxon>Blastococcus</taxon>
    </lineage>
</organism>